<evidence type="ECO:0000256" key="1">
    <source>
        <dbReference type="ARBA" id="ARBA00007825"/>
    </source>
</evidence>
<dbReference type="InterPro" id="IPR000627">
    <property type="entry name" value="Intradiol_dOase_C"/>
</dbReference>
<dbReference type="SUPFAM" id="SSF49482">
    <property type="entry name" value="Aromatic compound dioxygenase"/>
    <property type="match status" value="1"/>
</dbReference>
<dbReference type="GO" id="GO:0018578">
    <property type="term" value="F:protocatechuate 3,4-dioxygenase activity"/>
    <property type="evidence" value="ECO:0007669"/>
    <property type="project" value="UniProtKB-EC"/>
</dbReference>
<proteinExistence type="inferred from homology"/>
<dbReference type="RefSeq" id="WP_197085758.1">
    <property type="nucleotide sequence ID" value="NZ_CP046453.1"/>
</dbReference>
<protein>
    <submittedName>
        <fullName evidence="5">Protocatechuate 3,4-dioxygenase beta chain</fullName>
        <ecNumber evidence="5">1.13.11.3</ecNumber>
    </submittedName>
</protein>
<dbReference type="EC" id="1.13.11.3" evidence="5"/>
<gene>
    <name evidence="5" type="primary">pcaH2</name>
    <name evidence="5" type="ORF">CETAM_13275</name>
</gene>
<evidence type="ECO:0000313" key="5">
    <source>
        <dbReference type="EMBL" id="QGU05880.1"/>
    </source>
</evidence>
<dbReference type="AlphaFoldDB" id="A0A6B8W7F0"/>
<dbReference type="PANTHER" id="PTHR33711:SF10">
    <property type="entry name" value="INTRADIOL RING-CLEAVAGE DIOXYGENASES DOMAIN-CONTAINING PROTEIN"/>
    <property type="match status" value="1"/>
</dbReference>
<dbReference type="EMBL" id="CP046453">
    <property type="protein sequence ID" value="QGU05880.1"/>
    <property type="molecule type" value="Genomic_DNA"/>
</dbReference>
<dbReference type="Gene3D" id="2.60.130.10">
    <property type="entry name" value="Aromatic compound dioxygenase"/>
    <property type="match status" value="1"/>
</dbReference>
<dbReference type="InterPro" id="IPR050770">
    <property type="entry name" value="Intradiol_RC_Dioxygenase"/>
</dbReference>
<name>A0A6B8W7F0_9CORY</name>
<accession>A0A6B8W7F0</accession>
<sequence>MTIAQKTQRAEILDPPLADSNSAVSTLRVPVQAPLHLSPDWFHTLEGPVFGIDRTRPLDHDLTSHGVSDPIGTRIKVFGRVTDSNGHPVRNALVEVWQANSAGGYRDSQDHSGFALDPNFWGSGRCLTDDLGNYHFITIQPGAYPAQFKDGNRVWRAAHIHLSVWGREIGHRLVTQLYFEGDPLIAYDRMINAIPDRRGQDRLIAKLDMDESVSETLGPPRHFSTLDGSGVMVPPPVRTDPNALLPRNPSLLAYRFDIVLRGSSATPFEPRSEA</sequence>
<dbReference type="GO" id="GO:0008199">
    <property type="term" value="F:ferric iron binding"/>
    <property type="evidence" value="ECO:0007669"/>
    <property type="project" value="InterPro"/>
</dbReference>
<evidence type="ECO:0000256" key="3">
    <source>
        <dbReference type="ARBA" id="ARBA00023002"/>
    </source>
</evidence>
<evidence type="ECO:0000259" key="4">
    <source>
        <dbReference type="PROSITE" id="PS00083"/>
    </source>
</evidence>
<reference evidence="5 6" key="1">
    <citation type="journal article" date="2021" name="Int. J. Syst. Evol. Microbiol.">
        <title>Classification of three corynebacterial strains isolated from a small paddock in North Rhine-Westphalia: proposal of &lt;i&gt;Corynebacterium kalinowskii&lt;/i&gt; sp. nov., &lt;i&gt;Corynebacterium comes&lt;/i&gt; sp. nov. and &lt;i&gt;Corynebacterium occultum&lt;/i&gt; sp. nov.</title>
        <authorList>
            <person name="Schaffert L."/>
            <person name="Ruwe M."/>
            <person name="Milse J."/>
            <person name="Hanuschka K."/>
            <person name="Ortseifen V."/>
            <person name="Droste J."/>
            <person name="Brandt D."/>
            <person name="Schl L."/>
            <person name="Kutter Y."/>
            <person name="Vinke S."/>
            <person name="Vieh P."/>
            <person name="Jacob L."/>
            <person name="L N.C."/>
            <person name="Schulte-Berndt E."/>
            <person name="Hain C."/>
            <person name="Linder M."/>
            <person name="Schmidt P."/>
            <person name="Wollenschl L."/>
            <person name="Luttermann T."/>
            <person name="Thieme E."/>
            <person name="Hassa J."/>
            <person name="Haak M."/>
            <person name="Wittchen M."/>
            <person name="Mentz A."/>
            <person name="Persicke M."/>
            <person name="Busche T."/>
            <person name="R C."/>
        </authorList>
    </citation>
    <scope>NUCLEOTIDE SEQUENCE [LARGE SCALE GENOMIC DNA]</scope>
    <source>
        <strain evidence="5 6">2019</strain>
    </source>
</reference>
<dbReference type="InterPro" id="IPR015889">
    <property type="entry name" value="Intradiol_dOase_core"/>
</dbReference>
<dbReference type="KEGG" id="ccoe:CETAM_13275"/>
<keyword evidence="3 5" id="KW-0560">Oxidoreductase</keyword>
<dbReference type="PROSITE" id="PS00083">
    <property type="entry name" value="INTRADIOL_DIOXYGENAS"/>
    <property type="match status" value="1"/>
</dbReference>
<evidence type="ECO:0000313" key="6">
    <source>
        <dbReference type="Proteomes" id="UP000425178"/>
    </source>
</evidence>
<evidence type="ECO:0000256" key="2">
    <source>
        <dbReference type="ARBA" id="ARBA00022964"/>
    </source>
</evidence>
<organism evidence="5 6">
    <name type="scientific">Corynebacterium comes</name>
    <dbReference type="NCBI Taxonomy" id="2675218"/>
    <lineage>
        <taxon>Bacteria</taxon>
        <taxon>Bacillati</taxon>
        <taxon>Actinomycetota</taxon>
        <taxon>Actinomycetes</taxon>
        <taxon>Mycobacteriales</taxon>
        <taxon>Corynebacteriaceae</taxon>
        <taxon>Corynebacterium</taxon>
    </lineage>
</organism>
<keyword evidence="2" id="KW-0223">Dioxygenase</keyword>
<dbReference type="PANTHER" id="PTHR33711">
    <property type="entry name" value="DIOXYGENASE, PUTATIVE (AFU_ORTHOLOGUE AFUA_2G02910)-RELATED"/>
    <property type="match status" value="1"/>
</dbReference>
<dbReference type="Proteomes" id="UP000425178">
    <property type="component" value="Chromosome"/>
</dbReference>
<keyword evidence="6" id="KW-1185">Reference proteome</keyword>
<dbReference type="Pfam" id="PF00775">
    <property type="entry name" value="Dioxygenase_C"/>
    <property type="match status" value="1"/>
</dbReference>
<comment type="similarity">
    <text evidence="1">Belongs to the intradiol ring-cleavage dioxygenase family.</text>
</comment>
<feature type="domain" description="Intradiol ring-cleavage dioxygenases" evidence="4">
    <location>
        <begin position="77"/>
        <end position="105"/>
    </location>
</feature>